<keyword evidence="3" id="KW-1185">Reference proteome</keyword>
<name>A0A3A8IZW8_9BACT</name>
<feature type="region of interest" description="Disordered" evidence="1">
    <location>
        <begin position="133"/>
        <end position="181"/>
    </location>
</feature>
<gene>
    <name evidence="2" type="ORF">D7V88_20120</name>
</gene>
<evidence type="ECO:0000256" key="1">
    <source>
        <dbReference type="SAM" id="MobiDB-lite"/>
    </source>
</evidence>
<evidence type="ECO:0000313" key="2">
    <source>
        <dbReference type="EMBL" id="RKG85300.1"/>
    </source>
</evidence>
<dbReference type="EMBL" id="RAVZ01000136">
    <property type="protein sequence ID" value="RKG85300.1"/>
    <property type="molecule type" value="Genomic_DNA"/>
</dbReference>
<feature type="compositionally biased region" description="Pro residues" evidence="1">
    <location>
        <begin position="162"/>
        <end position="172"/>
    </location>
</feature>
<dbReference type="Proteomes" id="UP000268094">
    <property type="component" value="Unassembled WGS sequence"/>
</dbReference>
<dbReference type="AlphaFoldDB" id="A0A3A8IZW8"/>
<reference evidence="3" key="1">
    <citation type="submission" date="2018-09" db="EMBL/GenBank/DDBJ databases">
        <authorList>
            <person name="Livingstone P.G."/>
            <person name="Whitworth D.E."/>
        </authorList>
    </citation>
    <scope>NUCLEOTIDE SEQUENCE [LARGE SCALE GENOMIC DNA]</scope>
    <source>
        <strain evidence="3">CA054A</strain>
    </source>
</reference>
<accession>A0A3A8IZW8</accession>
<comment type="caution">
    <text evidence="2">The sequence shown here is derived from an EMBL/GenBank/DDBJ whole genome shotgun (WGS) entry which is preliminary data.</text>
</comment>
<protein>
    <submittedName>
        <fullName evidence="2">Uncharacterized protein</fullName>
    </submittedName>
</protein>
<proteinExistence type="predicted"/>
<organism evidence="2 3">
    <name type="scientific">Corallococcus terminator</name>
    <dbReference type="NCBI Taxonomy" id="2316733"/>
    <lineage>
        <taxon>Bacteria</taxon>
        <taxon>Pseudomonadati</taxon>
        <taxon>Myxococcota</taxon>
        <taxon>Myxococcia</taxon>
        <taxon>Myxococcales</taxon>
        <taxon>Cystobacterineae</taxon>
        <taxon>Myxococcaceae</taxon>
        <taxon>Corallococcus</taxon>
    </lineage>
</organism>
<dbReference type="OrthoDB" id="5525459at2"/>
<sequence length="181" mass="18534">MRKAHAVALSMAALMLGQTGCYRTHITTNLRPEQGPHHEDRQWFTAAGLVPLSKPPGSECQNGVAWAQSRVTPLDFFIQAGLVAAGALIGGAVCSGSNVSDDEASSCVGYGVMLPLLLVGTRTVAYACAAGDPSGLPTPGMPLEAPGRTPDDSDIPVQVPSTPTPPPLPPSGSVPETNPGL</sequence>
<dbReference type="RefSeq" id="WP_120542269.1">
    <property type="nucleotide sequence ID" value="NZ_RAVZ01000136.1"/>
</dbReference>
<evidence type="ECO:0000313" key="3">
    <source>
        <dbReference type="Proteomes" id="UP000268094"/>
    </source>
</evidence>